<evidence type="ECO:0000313" key="3">
    <source>
        <dbReference type="Proteomes" id="UP000653644"/>
    </source>
</evidence>
<comment type="caution">
    <text evidence="2">The sequence shown here is derived from an EMBL/GenBank/DDBJ whole genome shotgun (WGS) entry which is preliminary data.</text>
</comment>
<protein>
    <recommendedName>
        <fullName evidence="4">Sigma-like protein</fullName>
    </recommendedName>
</protein>
<organism evidence="2 3">
    <name type="scientific">Streptomyces canarius</name>
    <dbReference type="NCBI Taxonomy" id="285453"/>
    <lineage>
        <taxon>Bacteria</taxon>
        <taxon>Bacillati</taxon>
        <taxon>Actinomycetota</taxon>
        <taxon>Actinomycetes</taxon>
        <taxon>Kitasatosporales</taxon>
        <taxon>Streptomycetaceae</taxon>
        <taxon>Streptomyces</taxon>
    </lineage>
</organism>
<keyword evidence="3" id="KW-1185">Reference proteome</keyword>
<dbReference type="Proteomes" id="UP000653644">
    <property type="component" value="Unassembled WGS sequence"/>
</dbReference>
<evidence type="ECO:0008006" key="4">
    <source>
        <dbReference type="Google" id="ProtNLM"/>
    </source>
</evidence>
<gene>
    <name evidence="2" type="ORF">GCM10010345_23660</name>
</gene>
<name>A0ABQ3CKN7_9ACTN</name>
<evidence type="ECO:0000256" key="1">
    <source>
        <dbReference type="SAM" id="MobiDB-lite"/>
    </source>
</evidence>
<accession>A0ABQ3CKN7</accession>
<proteinExistence type="predicted"/>
<feature type="compositionally biased region" description="Basic and acidic residues" evidence="1">
    <location>
        <begin position="1"/>
        <end position="10"/>
    </location>
</feature>
<feature type="region of interest" description="Disordered" evidence="1">
    <location>
        <begin position="1"/>
        <end position="63"/>
    </location>
</feature>
<dbReference type="EMBL" id="BMVN01000006">
    <property type="protein sequence ID" value="GHA18223.1"/>
    <property type="molecule type" value="Genomic_DNA"/>
</dbReference>
<sequence>MAEAKKKSEDIITLDNHSPVPPIDDAITTMDNHSPVPPIDDAITTMDNHSPVPPALELELDGK</sequence>
<dbReference type="RefSeq" id="WP_189884995.1">
    <property type="nucleotide sequence ID" value="NZ_BMVN01000006.1"/>
</dbReference>
<evidence type="ECO:0000313" key="2">
    <source>
        <dbReference type="EMBL" id="GHA18223.1"/>
    </source>
</evidence>
<reference evidence="3" key="1">
    <citation type="journal article" date="2019" name="Int. J. Syst. Evol. Microbiol.">
        <title>The Global Catalogue of Microorganisms (GCM) 10K type strain sequencing project: providing services to taxonomists for standard genome sequencing and annotation.</title>
        <authorList>
            <consortium name="The Broad Institute Genomics Platform"/>
            <consortium name="The Broad Institute Genome Sequencing Center for Infectious Disease"/>
            <person name="Wu L."/>
            <person name="Ma J."/>
        </authorList>
    </citation>
    <scope>NUCLEOTIDE SEQUENCE [LARGE SCALE GENOMIC DNA]</scope>
    <source>
        <strain evidence="3">JCM 4733</strain>
    </source>
</reference>